<keyword evidence="3" id="KW-0966">Cell projection</keyword>
<dbReference type="PANTHER" id="PTHR46614:SF1">
    <property type="entry name" value="MORN REPEAT-CONTAINING PROTEIN 4"/>
    <property type="match status" value="1"/>
</dbReference>
<dbReference type="Proteomes" id="UP000009022">
    <property type="component" value="Unassembled WGS sequence"/>
</dbReference>
<dbReference type="OrthoDB" id="406044at2759"/>
<sequence>MIDPCNLQLRRLVYQDSDGKRSTYIGQVDIAKGEKNGIGKQEMANRYIYIGHWLNGLFHGHGKLYSPELEICYTGEFEQGRMHGYGVLVRYSKPNDALQKESKRVIDKFAGKFTQGKPGRTGRRTIYHSKYNIESHEGTFVNNQLLYQCKPERVELAIERAEENQRIAEAVLSYYETKELFSRFSVYKMQNCGKLWTFSVVYFDFRYIDKALQNDE</sequence>
<dbReference type="SUPFAM" id="SSF82185">
    <property type="entry name" value="Histone H3 K4-specific methyltransferase SET7/9 N-terminal domain"/>
    <property type="match status" value="1"/>
</dbReference>
<dbReference type="GO" id="GO:0048678">
    <property type="term" value="P:response to axon injury"/>
    <property type="evidence" value="ECO:0000318"/>
    <property type="project" value="GO_Central"/>
</dbReference>
<dbReference type="InterPro" id="IPR052315">
    <property type="entry name" value="MORN4"/>
</dbReference>
<dbReference type="KEGG" id="tad:TRIADDRAFT_53859"/>
<proteinExistence type="predicted"/>
<dbReference type="HOGENOM" id="CLU_1279140_0_0_1"/>
<dbReference type="STRING" id="10228.B3RQC8"/>
<dbReference type="Gene3D" id="2.20.110.10">
    <property type="entry name" value="Histone H3 K4-specific methyltransferase SET7/9 N-terminal domain"/>
    <property type="match status" value="1"/>
</dbReference>
<dbReference type="EMBL" id="DS985242">
    <property type="protein sequence ID" value="EDV27809.1"/>
    <property type="molecule type" value="Genomic_DNA"/>
</dbReference>
<dbReference type="CTD" id="6751370"/>
<dbReference type="PANTHER" id="PTHR46614">
    <property type="entry name" value="MORN REPEAT-CONTAINING PROTEIN 4"/>
    <property type="match status" value="1"/>
</dbReference>
<dbReference type="PhylomeDB" id="B3RQC8"/>
<dbReference type="InterPro" id="IPR003409">
    <property type="entry name" value="MORN"/>
</dbReference>
<dbReference type="AlphaFoldDB" id="B3RQC8"/>
<evidence type="ECO:0008006" key="6">
    <source>
        <dbReference type="Google" id="ProtNLM"/>
    </source>
</evidence>
<gene>
    <name evidence="4" type="ORF">TRIADDRAFT_53859</name>
</gene>
<reference evidence="4 5" key="1">
    <citation type="journal article" date="2008" name="Nature">
        <title>The Trichoplax genome and the nature of placozoans.</title>
        <authorList>
            <person name="Srivastava M."/>
            <person name="Begovic E."/>
            <person name="Chapman J."/>
            <person name="Putnam N.H."/>
            <person name="Hellsten U."/>
            <person name="Kawashima T."/>
            <person name="Kuo A."/>
            <person name="Mitros T."/>
            <person name="Salamov A."/>
            <person name="Carpenter M.L."/>
            <person name="Signorovitch A.Y."/>
            <person name="Moreno M.A."/>
            <person name="Kamm K."/>
            <person name="Grimwood J."/>
            <person name="Schmutz J."/>
            <person name="Shapiro H."/>
            <person name="Grigoriev I.V."/>
            <person name="Buss L.W."/>
            <person name="Schierwater B."/>
            <person name="Dellaporta S.L."/>
            <person name="Rokhsar D.S."/>
        </authorList>
    </citation>
    <scope>NUCLEOTIDE SEQUENCE [LARGE SCALE GENOMIC DNA]</scope>
    <source>
        <strain evidence="4 5">Grell-BS-1999</strain>
    </source>
</reference>
<dbReference type="InParanoid" id="B3RQC8"/>
<dbReference type="eggNOG" id="KOG0231">
    <property type="taxonomic scope" value="Eukaryota"/>
</dbReference>
<accession>B3RQC8</accession>
<name>B3RQC8_TRIAD</name>
<dbReference type="SMART" id="SM00698">
    <property type="entry name" value="MORN"/>
    <property type="match status" value="3"/>
</dbReference>
<protein>
    <recommendedName>
        <fullName evidence="6">MORN repeat-containing protein 5</fullName>
    </recommendedName>
</protein>
<dbReference type="Pfam" id="PF02493">
    <property type="entry name" value="MORN"/>
    <property type="match status" value="2"/>
</dbReference>
<evidence type="ECO:0000256" key="3">
    <source>
        <dbReference type="ARBA" id="ARBA00023273"/>
    </source>
</evidence>
<evidence type="ECO:0000313" key="4">
    <source>
        <dbReference type="EMBL" id="EDV27809.1"/>
    </source>
</evidence>
<comment type="subcellular location">
    <subcellularLocation>
        <location evidence="1">Cell projection</location>
    </subcellularLocation>
</comment>
<keyword evidence="5" id="KW-1185">Reference proteome</keyword>
<keyword evidence="2" id="KW-0677">Repeat</keyword>
<evidence type="ECO:0000313" key="5">
    <source>
        <dbReference type="Proteomes" id="UP000009022"/>
    </source>
</evidence>
<evidence type="ECO:0000256" key="2">
    <source>
        <dbReference type="ARBA" id="ARBA00022737"/>
    </source>
</evidence>
<organism evidence="4 5">
    <name type="scientific">Trichoplax adhaerens</name>
    <name type="common">Trichoplax reptans</name>
    <dbReference type="NCBI Taxonomy" id="10228"/>
    <lineage>
        <taxon>Eukaryota</taxon>
        <taxon>Metazoa</taxon>
        <taxon>Placozoa</taxon>
        <taxon>Uniplacotomia</taxon>
        <taxon>Trichoplacea</taxon>
        <taxon>Trichoplacidae</taxon>
        <taxon>Trichoplax</taxon>
    </lineage>
</organism>
<dbReference type="GeneID" id="6751370"/>
<evidence type="ECO:0000256" key="1">
    <source>
        <dbReference type="ARBA" id="ARBA00004316"/>
    </source>
</evidence>
<dbReference type="GO" id="GO:0042995">
    <property type="term" value="C:cell projection"/>
    <property type="evidence" value="ECO:0000318"/>
    <property type="project" value="GO_Central"/>
</dbReference>
<dbReference type="RefSeq" id="XP_002109643.1">
    <property type="nucleotide sequence ID" value="XM_002109607.1"/>
</dbReference>